<reference evidence="10" key="1">
    <citation type="submission" date="2020-03" db="EMBL/GenBank/DDBJ databases">
        <authorList>
            <person name="Chebbi M.A."/>
            <person name="Drezen J.M."/>
        </authorList>
    </citation>
    <scope>NUCLEOTIDE SEQUENCE</scope>
    <source>
        <tissue evidence="10">Whole body</tissue>
    </source>
</reference>
<evidence type="ECO:0000256" key="7">
    <source>
        <dbReference type="SAM" id="Phobius"/>
    </source>
</evidence>
<sequence length="271" mass="31860">MIMDNIDKFLQNQQNFCHQLMTDHLKANLTNHCPPFFDGLLCWPPSNSNQTINLPCPPHYVLGYENPHGNAVATKYCNIYGEWYRNNEGVFWSNYTQCTPPPGEFITAIRNLEFPHSEYGKFCNATILTFNFVLFINIVRVLLVKMKTSVYLQRKKMQYGKWAKSTLVLIPLFGAHYAIFLGLSYHRDYQLELIWLFWDQFFASFQGSVVALLYCFLNGEVRAELKRTWRIRRSRRGVDSLSFSNRNLIKSPELRNQHRFNHNKNKNVSIL</sequence>
<evidence type="ECO:0000313" key="11">
    <source>
        <dbReference type="Proteomes" id="UP000729913"/>
    </source>
</evidence>
<evidence type="ECO:0000256" key="2">
    <source>
        <dbReference type="ARBA" id="ARBA00005314"/>
    </source>
</evidence>
<evidence type="ECO:0000256" key="4">
    <source>
        <dbReference type="ARBA" id="ARBA00022692"/>
    </source>
</evidence>
<evidence type="ECO:0000256" key="1">
    <source>
        <dbReference type="ARBA" id="ARBA00004651"/>
    </source>
</evidence>
<dbReference type="InterPro" id="IPR017983">
    <property type="entry name" value="GPCR_2_secretin-like_CS"/>
</dbReference>
<evidence type="ECO:0000259" key="8">
    <source>
        <dbReference type="PROSITE" id="PS50227"/>
    </source>
</evidence>
<evidence type="ECO:0000259" key="9">
    <source>
        <dbReference type="PROSITE" id="PS50261"/>
    </source>
</evidence>
<dbReference type="OrthoDB" id="16753at2759"/>
<dbReference type="PROSITE" id="PS50227">
    <property type="entry name" value="G_PROTEIN_RECEP_F2_3"/>
    <property type="match status" value="1"/>
</dbReference>
<dbReference type="GO" id="GO:0005886">
    <property type="term" value="C:plasma membrane"/>
    <property type="evidence" value="ECO:0007669"/>
    <property type="project" value="UniProtKB-SubCell"/>
</dbReference>
<comment type="caution">
    <text evidence="10">The sequence shown here is derived from an EMBL/GenBank/DDBJ whole genome shotgun (WGS) entry which is preliminary data.</text>
</comment>
<name>A0A8J5R1C6_9HYME</name>
<dbReference type="EMBL" id="JAAOIC020000067">
    <property type="protein sequence ID" value="KAG8034724.1"/>
    <property type="molecule type" value="Genomic_DNA"/>
</dbReference>
<keyword evidence="6 7" id="KW-0472">Membrane</keyword>
<evidence type="ECO:0000256" key="3">
    <source>
        <dbReference type="ARBA" id="ARBA00022475"/>
    </source>
</evidence>
<keyword evidence="11" id="KW-1185">Reference proteome</keyword>
<dbReference type="PROSITE" id="PS50261">
    <property type="entry name" value="G_PROTEIN_RECEP_F2_4"/>
    <property type="match status" value="1"/>
</dbReference>
<dbReference type="Proteomes" id="UP000729913">
    <property type="component" value="Unassembled WGS sequence"/>
</dbReference>
<dbReference type="GO" id="GO:0007188">
    <property type="term" value="P:adenylate cyclase-modulating G protein-coupled receptor signaling pathway"/>
    <property type="evidence" value="ECO:0007669"/>
    <property type="project" value="TreeGrafter"/>
</dbReference>
<evidence type="ECO:0000256" key="5">
    <source>
        <dbReference type="ARBA" id="ARBA00022989"/>
    </source>
</evidence>
<accession>A0A8J5R1C6</accession>
<dbReference type="InterPro" id="IPR050332">
    <property type="entry name" value="GPCR_2"/>
</dbReference>
<reference evidence="10" key="2">
    <citation type="submission" date="2021-04" db="EMBL/GenBank/DDBJ databases">
        <title>Genome-wide patterns of bracovirus chromosomal integration into multiple host tissues during parasitism.</title>
        <authorList>
            <person name="Chebbi M.A.C."/>
        </authorList>
    </citation>
    <scope>NUCLEOTIDE SEQUENCE</scope>
    <source>
        <tissue evidence="10">Whole body</tissue>
    </source>
</reference>
<gene>
    <name evidence="10" type="ORF">G9C98_007800</name>
</gene>
<comment type="subcellular location">
    <subcellularLocation>
        <location evidence="1">Cell membrane</location>
        <topology evidence="1">Multi-pass membrane protein</topology>
    </subcellularLocation>
</comment>
<organism evidence="10 11">
    <name type="scientific">Cotesia typhae</name>
    <dbReference type="NCBI Taxonomy" id="2053667"/>
    <lineage>
        <taxon>Eukaryota</taxon>
        <taxon>Metazoa</taxon>
        <taxon>Ecdysozoa</taxon>
        <taxon>Arthropoda</taxon>
        <taxon>Hexapoda</taxon>
        <taxon>Insecta</taxon>
        <taxon>Pterygota</taxon>
        <taxon>Neoptera</taxon>
        <taxon>Endopterygota</taxon>
        <taxon>Hymenoptera</taxon>
        <taxon>Apocrita</taxon>
        <taxon>Ichneumonoidea</taxon>
        <taxon>Braconidae</taxon>
        <taxon>Microgastrinae</taxon>
        <taxon>Cotesia</taxon>
    </lineage>
</organism>
<dbReference type="Pfam" id="PF00002">
    <property type="entry name" value="7tm_2"/>
    <property type="match status" value="1"/>
</dbReference>
<dbReference type="PROSITE" id="PS00649">
    <property type="entry name" value="G_PROTEIN_RECEP_F2_1"/>
    <property type="match status" value="1"/>
</dbReference>
<feature type="transmembrane region" description="Helical" evidence="7">
    <location>
        <begin position="165"/>
        <end position="185"/>
    </location>
</feature>
<feature type="transmembrane region" description="Helical" evidence="7">
    <location>
        <begin position="125"/>
        <end position="144"/>
    </location>
</feature>
<dbReference type="InterPro" id="IPR000832">
    <property type="entry name" value="GPCR_2_secretin-like"/>
</dbReference>
<proteinExistence type="inferred from homology"/>
<evidence type="ECO:0000313" key="10">
    <source>
        <dbReference type="EMBL" id="KAG8034724.1"/>
    </source>
</evidence>
<dbReference type="SUPFAM" id="SSF81321">
    <property type="entry name" value="Family A G protein-coupled receptor-like"/>
    <property type="match status" value="1"/>
</dbReference>
<keyword evidence="5 7" id="KW-1133">Transmembrane helix</keyword>
<dbReference type="PANTHER" id="PTHR45620:SF1">
    <property type="entry name" value="G-PROTEIN COUPLED RECEPTORS FAMILY 2 PROFILE 2 DOMAIN-CONTAINING PROTEIN"/>
    <property type="match status" value="1"/>
</dbReference>
<evidence type="ECO:0000256" key="6">
    <source>
        <dbReference type="ARBA" id="ARBA00023136"/>
    </source>
</evidence>
<dbReference type="InterPro" id="IPR017981">
    <property type="entry name" value="GPCR_2-like_7TM"/>
</dbReference>
<feature type="domain" description="G-protein coupled receptors family 2 profile 2" evidence="9">
    <location>
        <begin position="127"/>
        <end position="218"/>
    </location>
</feature>
<keyword evidence="4 7" id="KW-0812">Transmembrane</keyword>
<comment type="similarity">
    <text evidence="2">Belongs to the G-protein coupled receptor 2 family.</text>
</comment>
<dbReference type="AlphaFoldDB" id="A0A8J5R1C6"/>
<keyword evidence="3" id="KW-1003">Cell membrane</keyword>
<dbReference type="GO" id="GO:0008528">
    <property type="term" value="F:G protein-coupled peptide receptor activity"/>
    <property type="evidence" value="ECO:0007669"/>
    <property type="project" value="TreeGrafter"/>
</dbReference>
<protein>
    <submittedName>
        <fullName evidence="10">Uncharacterized protein</fullName>
    </submittedName>
</protein>
<dbReference type="InterPro" id="IPR001879">
    <property type="entry name" value="GPCR_2_extracellular_dom"/>
</dbReference>
<dbReference type="GO" id="GO:0007166">
    <property type="term" value="P:cell surface receptor signaling pathway"/>
    <property type="evidence" value="ECO:0007669"/>
    <property type="project" value="InterPro"/>
</dbReference>
<dbReference type="Pfam" id="PF02793">
    <property type="entry name" value="HRM"/>
    <property type="match status" value="1"/>
</dbReference>
<feature type="transmembrane region" description="Helical" evidence="7">
    <location>
        <begin position="197"/>
        <end position="217"/>
    </location>
</feature>
<dbReference type="PANTHER" id="PTHR45620">
    <property type="entry name" value="PDF RECEPTOR-LIKE PROTEIN-RELATED"/>
    <property type="match status" value="1"/>
</dbReference>
<dbReference type="SMART" id="SM00008">
    <property type="entry name" value="HormR"/>
    <property type="match status" value="1"/>
</dbReference>
<feature type="domain" description="G-protein coupled receptors family 2 profile 1" evidence="8">
    <location>
        <begin position="16"/>
        <end position="102"/>
    </location>
</feature>